<dbReference type="EMBL" id="AP004156">
    <property type="protein sequence ID" value="BAD27796.1"/>
    <property type="molecule type" value="Genomic_DNA"/>
</dbReference>
<sequence>MGRGRAASLSATGRRVKGKMPLGMEDSHIAEFHRLEDGNEVGLFVVFNGLSDADVATYLGEHLSTLLREQGFGTDTMDAIRRAYHRTDWKVLRTTTEEGDSEERSGRHSGSTVARGPRAAPGARRERRCGFVTEMHGDMPRVDAQLAMSRAFGDRRVLSPPSGGGCAVTEREVGWSAGQA</sequence>
<reference evidence="7" key="4">
    <citation type="journal article" date="2008" name="Nucleic Acids Res.">
        <title>The rice annotation project database (RAP-DB): 2008 update.</title>
        <authorList>
            <consortium name="The rice annotation project (RAP)"/>
        </authorList>
    </citation>
    <scope>GENOME REANNOTATION</scope>
    <source>
        <strain evidence="7">cv. Nipponbare</strain>
    </source>
</reference>
<protein>
    <recommendedName>
        <fullName evidence="1">protein-serine/threonine phosphatase</fullName>
        <ecNumber evidence="1">3.1.3.16</ecNumber>
    </recommendedName>
</protein>
<proteinExistence type="predicted"/>
<dbReference type="SUPFAM" id="SSF81606">
    <property type="entry name" value="PP2C-like"/>
    <property type="match status" value="1"/>
</dbReference>
<organism evidence="6 7">
    <name type="scientific">Oryza sativa subsp. japonica</name>
    <name type="common">Rice</name>
    <dbReference type="NCBI Taxonomy" id="39947"/>
    <lineage>
        <taxon>Eukaryota</taxon>
        <taxon>Viridiplantae</taxon>
        <taxon>Streptophyta</taxon>
        <taxon>Embryophyta</taxon>
        <taxon>Tracheophyta</taxon>
        <taxon>Spermatophyta</taxon>
        <taxon>Magnoliopsida</taxon>
        <taxon>Liliopsida</taxon>
        <taxon>Poales</taxon>
        <taxon>Poaceae</taxon>
        <taxon>BOP clade</taxon>
        <taxon>Oryzoideae</taxon>
        <taxon>Oryzeae</taxon>
        <taxon>Oryzinae</taxon>
        <taxon>Oryza</taxon>
        <taxon>Oryza sativa</taxon>
    </lineage>
</organism>
<feature type="region of interest" description="Disordered" evidence="4">
    <location>
        <begin position="159"/>
        <end position="180"/>
    </location>
</feature>
<evidence type="ECO:0000256" key="2">
    <source>
        <dbReference type="ARBA" id="ARBA00022801"/>
    </source>
</evidence>
<evidence type="ECO:0000256" key="4">
    <source>
        <dbReference type="SAM" id="MobiDB-lite"/>
    </source>
</evidence>
<dbReference type="PANTHER" id="PTHR47992">
    <property type="entry name" value="PROTEIN PHOSPHATASE"/>
    <property type="match status" value="1"/>
</dbReference>
<dbReference type="EMBL" id="AP005798">
    <property type="protein sequence ID" value="BAD29297.1"/>
    <property type="molecule type" value="Genomic_DNA"/>
</dbReference>
<gene>
    <name evidence="6" type="ORF">B1136H02.18</name>
    <name evidence="5" type="ORF">OJ1112_G07.5</name>
</gene>
<dbReference type="Proteomes" id="UP000000763">
    <property type="component" value="Chromosome 2"/>
</dbReference>
<reference evidence="5" key="1">
    <citation type="submission" date="2001-09" db="EMBL/GenBank/DDBJ databases">
        <title>Oryza sativa nipponbare(GA3) genomic DNA, chromosome 2, BAC clone:OJ1112_G07.</title>
        <authorList>
            <person name="Sasaki T."/>
            <person name="Matsumoto T."/>
            <person name="Yamamoto K."/>
        </authorList>
    </citation>
    <scope>NUCLEOTIDE SEQUENCE</scope>
</reference>
<evidence type="ECO:0000313" key="5">
    <source>
        <dbReference type="EMBL" id="BAD27796.1"/>
    </source>
</evidence>
<accession>Q6EPX3</accession>
<dbReference type="InterPro" id="IPR036457">
    <property type="entry name" value="PPM-type-like_dom_sf"/>
</dbReference>
<name>Q6EPX3_ORYSJ</name>
<reference evidence="7" key="3">
    <citation type="journal article" date="2005" name="Nature">
        <title>The map-based sequence of the rice genome.</title>
        <authorList>
            <consortium name="International rice genome sequencing project (IRGSP)"/>
            <person name="Matsumoto T."/>
            <person name="Wu J."/>
            <person name="Kanamori H."/>
            <person name="Katayose Y."/>
            <person name="Fujisawa M."/>
            <person name="Namiki N."/>
            <person name="Mizuno H."/>
            <person name="Yamamoto K."/>
            <person name="Antonio B.A."/>
            <person name="Baba T."/>
            <person name="Sakata K."/>
            <person name="Nagamura Y."/>
            <person name="Aoki H."/>
            <person name="Arikawa K."/>
            <person name="Arita K."/>
            <person name="Bito T."/>
            <person name="Chiden Y."/>
            <person name="Fujitsuka N."/>
            <person name="Fukunaka R."/>
            <person name="Hamada M."/>
            <person name="Harada C."/>
            <person name="Hayashi A."/>
            <person name="Hijishita S."/>
            <person name="Honda M."/>
            <person name="Hosokawa S."/>
            <person name="Ichikawa Y."/>
            <person name="Idonuma A."/>
            <person name="Iijima M."/>
            <person name="Ikeda M."/>
            <person name="Ikeno M."/>
            <person name="Ito K."/>
            <person name="Ito S."/>
            <person name="Ito T."/>
            <person name="Ito Y."/>
            <person name="Ito Y."/>
            <person name="Iwabuchi A."/>
            <person name="Kamiya K."/>
            <person name="Karasawa W."/>
            <person name="Kurita K."/>
            <person name="Katagiri S."/>
            <person name="Kikuta A."/>
            <person name="Kobayashi H."/>
            <person name="Kobayashi N."/>
            <person name="Machita K."/>
            <person name="Maehara T."/>
            <person name="Masukawa M."/>
            <person name="Mizubayashi T."/>
            <person name="Mukai Y."/>
            <person name="Nagasaki H."/>
            <person name="Nagata Y."/>
            <person name="Naito S."/>
            <person name="Nakashima M."/>
            <person name="Nakama Y."/>
            <person name="Nakamichi Y."/>
            <person name="Nakamura M."/>
            <person name="Meguro A."/>
            <person name="Negishi M."/>
            <person name="Ohta I."/>
            <person name="Ohta T."/>
            <person name="Okamoto M."/>
            <person name="Ono N."/>
            <person name="Saji S."/>
            <person name="Sakaguchi M."/>
            <person name="Sakai K."/>
            <person name="Shibata M."/>
            <person name="Shimokawa T."/>
            <person name="Song J."/>
            <person name="Takazaki Y."/>
            <person name="Terasawa K."/>
            <person name="Tsugane M."/>
            <person name="Tsuji K."/>
            <person name="Ueda S."/>
            <person name="Waki K."/>
            <person name="Yamagata H."/>
            <person name="Yamamoto M."/>
            <person name="Yamamoto S."/>
            <person name="Yamane H."/>
            <person name="Yoshiki S."/>
            <person name="Yoshihara R."/>
            <person name="Yukawa K."/>
            <person name="Zhong H."/>
            <person name="Yano M."/>
            <person name="Yuan Q."/>
            <person name="Ouyang S."/>
            <person name="Liu J."/>
            <person name="Jones K.M."/>
            <person name="Gansberger K."/>
            <person name="Moffat K."/>
            <person name="Hill J."/>
            <person name="Bera J."/>
            <person name="Fadrosh D."/>
            <person name="Jin S."/>
            <person name="Johri S."/>
            <person name="Kim M."/>
            <person name="Overton L."/>
            <person name="Reardon M."/>
            <person name="Tsitrin T."/>
            <person name="Vuong H."/>
            <person name="Weaver B."/>
            <person name="Ciecko A."/>
            <person name="Tallon L."/>
            <person name="Jackson J."/>
            <person name="Pai G."/>
            <person name="Aken S.V."/>
            <person name="Utterback T."/>
            <person name="Reidmuller S."/>
            <person name="Feldblyum T."/>
            <person name="Hsiao J."/>
            <person name="Zismann V."/>
            <person name="Iobst S."/>
            <person name="de Vazeille A.R."/>
            <person name="Buell C.R."/>
            <person name="Ying K."/>
            <person name="Li Y."/>
            <person name="Lu T."/>
            <person name="Huang Y."/>
            <person name="Zhao Q."/>
            <person name="Feng Q."/>
            <person name="Zhang L."/>
            <person name="Zhu J."/>
            <person name="Weng Q."/>
            <person name="Mu J."/>
            <person name="Lu Y."/>
            <person name="Fan D."/>
            <person name="Liu Y."/>
            <person name="Guan J."/>
            <person name="Zhang Y."/>
            <person name="Yu S."/>
            <person name="Liu X."/>
            <person name="Zhang Y."/>
            <person name="Hong G."/>
            <person name="Han B."/>
            <person name="Choisne N."/>
            <person name="Demange N."/>
            <person name="Orjeda G."/>
            <person name="Samain S."/>
            <person name="Cattolico L."/>
            <person name="Pelletier E."/>
            <person name="Couloux A."/>
            <person name="Segurens B."/>
            <person name="Wincker P."/>
            <person name="D'Hont A."/>
            <person name="Scarpelli C."/>
            <person name="Weissenbach J."/>
            <person name="Salanoubat M."/>
            <person name="Quetier F."/>
            <person name="Yu Y."/>
            <person name="Kim H.R."/>
            <person name="Rambo T."/>
            <person name="Currie J."/>
            <person name="Collura K."/>
            <person name="Luo M."/>
            <person name="Yang T."/>
            <person name="Ammiraju J.S.S."/>
            <person name="Engler F."/>
            <person name="Soderlund C."/>
            <person name="Wing R.A."/>
            <person name="Palmer L.E."/>
            <person name="de la Bastide M."/>
            <person name="Spiegel L."/>
            <person name="Nascimento L."/>
            <person name="Zutavern T."/>
            <person name="O'Shaughnessy A."/>
            <person name="Dike S."/>
            <person name="Dedhia N."/>
            <person name="Preston R."/>
            <person name="Balija V."/>
            <person name="McCombie W.R."/>
            <person name="Chow T."/>
            <person name="Chen H."/>
            <person name="Chung M."/>
            <person name="Chen C."/>
            <person name="Shaw J."/>
            <person name="Wu H."/>
            <person name="Hsiao K."/>
            <person name="Chao Y."/>
            <person name="Chu M."/>
            <person name="Cheng C."/>
            <person name="Hour A."/>
            <person name="Lee P."/>
            <person name="Lin S."/>
            <person name="Lin Y."/>
            <person name="Liou J."/>
            <person name="Liu S."/>
            <person name="Hsing Y."/>
            <person name="Raghuvanshi S."/>
            <person name="Mohanty A."/>
            <person name="Bharti A.K."/>
            <person name="Gaur A."/>
            <person name="Gupta V."/>
            <person name="Kumar D."/>
            <person name="Ravi V."/>
            <person name="Vij S."/>
            <person name="Kapur A."/>
            <person name="Khurana P."/>
            <person name="Khurana P."/>
            <person name="Khurana J.P."/>
            <person name="Tyagi A.K."/>
            <person name="Gaikwad K."/>
            <person name="Singh A."/>
            <person name="Dalal V."/>
            <person name="Srivastava S."/>
            <person name="Dixit A."/>
            <person name="Pal A.K."/>
            <person name="Ghazi I.A."/>
            <person name="Yadav M."/>
            <person name="Pandit A."/>
            <person name="Bhargava A."/>
            <person name="Sureshbabu K."/>
            <person name="Batra K."/>
            <person name="Sharma T.R."/>
            <person name="Mohapatra T."/>
            <person name="Singh N.K."/>
            <person name="Messing J."/>
            <person name="Nelson A.B."/>
            <person name="Fuks G."/>
            <person name="Kavchok S."/>
            <person name="Keizer G."/>
            <person name="Linton E."/>
            <person name="Llaca V."/>
            <person name="Song R."/>
            <person name="Tanyolac B."/>
            <person name="Young S."/>
            <person name="Ho-Il K."/>
            <person name="Hahn J.H."/>
            <person name="Sangsakoo G."/>
            <person name="Vanavichit A."/>
            <person name="de Mattos Luiz.A.T."/>
            <person name="Zimmer P.D."/>
            <person name="Malone G."/>
            <person name="Dellagostin O."/>
            <person name="de Oliveira A.C."/>
            <person name="Bevan M."/>
            <person name="Bancroft I."/>
            <person name="Minx P."/>
            <person name="Cordum H."/>
            <person name="Wilson R."/>
            <person name="Cheng Z."/>
            <person name="Jin W."/>
            <person name="Jiang J."/>
            <person name="Leong S.A."/>
            <person name="Iwama H."/>
            <person name="Gojobori T."/>
            <person name="Itoh T."/>
            <person name="Niimura Y."/>
            <person name="Fujii Y."/>
            <person name="Habara T."/>
            <person name="Sakai H."/>
            <person name="Sato Y."/>
            <person name="Wilson G."/>
            <person name="Kumar K."/>
            <person name="McCouch S."/>
            <person name="Juretic N."/>
            <person name="Hoen D."/>
            <person name="Wright S."/>
            <person name="Bruskiewich R."/>
            <person name="Bureau T."/>
            <person name="Miyao A."/>
            <person name="Hirochika H."/>
            <person name="Nishikawa T."/>
            <person name="Kadowaki K."/>
            <person name="Sugiura M."/>
            <person name="Burr B."/>
            <person name="Sasaki T."/>
        </authorList>
    </citation>
    <scope>NUCLEOTIDE SEQUENCE [LARGE SCALE GENOMIC DNA]</scope>
    <source>
        <strain evidence="7">cv. Nipponbare</strain>
    </source>
</reference>
<evidence type="ECO:0000313" key="6">
    <source>
        <dbReference type="EMBL" id="BAD29297.1"/>
    </source>
</evidence>
<feature type="region of interest" description="Disordered" evidence="4">
    <location>
        <begin position="95"/>
        <end position="126"/>
    </location>
</feature>
<dbReference type="Gene3D" id="3.60.40.10">
    <property type="entry name" value="PPM-type phosphatase domain"/>
    <property type="match status" value="1"/>
</dbReference>
<evidence type="ECO:0000256" key="3">
    <source>
        <dbReference type="ARBA" id="ARBA00022912"/>
    </source>
</evidence>
<dbReference type="AlphaFoldDB" id="Q6EPX3"/>
<dbReference type="EC" id="3.1.3.16" evidence="1"/>
<keyword evidence="3" id="KW-0904">Protein phosphatase</keyword>
<reference evidence="6" key="2">
    <citation type="submission" date="2002-10" db="EMBL/GenBank/DDBJ databases">
        <title>Oryza sativa nipponbare(GA3) genomic DNA, chromosome 2, BAC clone:B1136H02.</title>
        <authorList>
            <person name="Sasaki T."/>
            <person name="Matsumoto T."/>
            <person name="Katayose Y."/>
        </authorList>
    </citation>
    <scope>NUCLEOTIDE SEQUENCE</scope>
</reference>
<dbReference type="GO" id="GO:0004722">
    <property type="term" value="F:protein serine/threonine phosphatase activity"/>
    <property type="evidence" value="ECO:0007669"/>
    <property type="project" value="UniProtKB-EC"/>
</dbReference>
<evidence type="ECO:0000256" key="1">
    <source>
        <dbReference type="ARBA" id="ARBA00013081"/>
    </source>
</evidence>
<keyword evidence="2" id="KW-0378">Hydrolase</keyword>
<evidence type="ECO:0000313" key="7">
    <source>
        <dbReference type="Proteomes" id="UP000000763"/>
    </source>
</evidence>
<dbReference type="InterPro" id="IPR015655">
    <property type="entry name" value="PP2C"/>
</dbReference>